<sequence>MNKFNLFFLALMVVGTVFSQSEGLTSSPYSLYGLGVVNQTGIGRTNGMGYSGIALREEGEINNLNAASFALMPENSFIYDVGLKGQYNTYSNRSDQENRTTLNFSNLAMAFRIFEGLGAGIAMVPYSDVGYSLVGIKSNIEGTNEVFESNVRGIGGLSDLRLNLGYRITDGLRFGLSTSLLFGNVEEEESFQISTSSFNLSEETNYTGLRLGTAMQFDLTDNITIGGTMQFPTSLKGNLKRSVLKNIDDTEIVVDSDDSDAIDDFKLPLEVGVGISVKTFNSLVLSFDYKNNFWSKTGQTENLGHYVDQSIFAFGAEYVSKQDSYKYADRIRYRMGYNYDTGYLSVNNSKIAGHALTAGIGLPIGQGHTSMLNLSYSYGSQGQIQNILVEENFQVLTLNLSLRDVWFQKRKIY</sequence>
<feature type="chain" id="PRO_5018074418" description="Aromatic hydrocarbon degradation protein" evidence="1">
    <location>
        <begin position="20"/>
        <end position="413"/>
    </location>
</feature>
<evidence type="ECO:0000313" key="3">
    <source>
        <dbReference type="Proteomes" id="UP000276309"/>
    </source>
</evidence>
<feature type="signal peptide" evidence="1">
    <location>
        <begin position="1"/>
        <end position="19"/>
    </location>
</feature>
<protein>
    <recommendedName>
        <fullName evidence="4">Aromatic hydrocarbon degradation protein</fullName>
    </recommendedName>
</protein>
<keyword evidence="3" id="KW-1185">Reference proteome</keyword>
<gene>
    <name evidence="2" type="ORF">D1013_03510</name>
</gene>
<name>A0A3G2L2T4_9FLAO</name>
<evidence type="ECO:0008006" key="4">
    <source>
        <dbReference type="Google" id="ProtNLM"/>
    </source>
</evidence>
<dbReference type="KEGG" id="emar:D1013_03510"/>
<keyword evidence="1" id="KW-0732">Signal</keyword>
<dbReference type="AlphaFoldDB" id="A0A3G2L2T4"/>
<dbReference type="SUPFAM" id="SSF56935">
    <property type="entry name" value="Porins"/>
    <property type="match status" value="1"/>
</dbReference>
<dbReference type="Proteomes" id="UP000276309">
    <property type="component" value="Chromosome"/>
</dbReference>
<accession>A0A3G2L2T4</accession>
<dbReference type="Gene3D" id="2.40.160.60">
    <property type="entry name" value="Outer membrane protein transport protein (OMPP1/FadL/TodX)"/>
    <property type="match status" value="1"/>
</dbReference>
<organism evidence="2 3">
    <name type="scientific">Euzebyella marina</name>
    <dbReference type="NCBI Taxonomy" id="1761453"/>
    <lineage>
        <taxon>Bacteria</taxon>
        <taxon>Pseudomonadati</taxon>
        <taxon>Bacteroidota</taxon>
        <taxon>Flavobacteriia</taxon>
        <taxon>Flavobacteriales</taxon>
        <taxon>Flavobacteriaceae</taxon>
        <taxon>Euzebyella</taxon>
    </lineage>
</organism>
<proteinExistence type="predicted"/>
<evidence type="ECO:0000313" key="2">
    <source>
        <dbReference type="EMBL" id="AYN66516.1"/>
    </source>
</evidence>
<evidence type="ECO:0000256" key="1">
    <source>
        <dbReference type="SAM" id="SignalP"/>
    </source>
</evidence>
<dbReference type="OrthoDB" id="1491239at2"/>
<dbReference type="EMBL" id="CP032050">
    <property type="protein sequence ID" value="AYN66516.1"/>
    <property type="molecule type" value="Genomic_DNA"/>
</dbReference>
<reference evidence="2 3" key="1">
    <citation type="submission" date="2018-08" db="EMBL/GenBank/DDBJ databases">
        <title>The reduced genetic potential of extracellular carbohydrate catabolism in Euzebyella marina RN62, a Flavobacteriia bacterium isolated from the hadal water.</title>
        <authorList>
            <person name="Xue C."/>
        </authorList>
    </citation>
    <scope>NUCLEOTIDE SEQUENCE [LARGE SCALE GENOMIC DNA]</scope>
    <source>
        <strain evidence="2 3">RN62</strain>
    </source>
</reference>
<dbReference type="RefSeq" id="WP_121847568.1">
    <property type="nucleotide sequence ID" value="NZ_CP032050.1"/>
</dbReference>